<reference evidence="2 3" key="1">
    <citation type="submission" date="2014-04" db="EMBL/GenBank/DDBJ databases">
        <title>Evolutionary Origins and Diversification of the Mycorrhizal Mutualists.</title>
        <authorList>
            <consortium name="DOE Joint Genome Institute"/>
            <consortium name="Mycorrhizal Genomics Consortium"/>
            <person name="Kohler A."/>
            <person name="Kuo A."/>
            <person name="Nagy L.G."/>
            <person name="Floudas D."/>
            <person name="Copeland A."/>
            <person name="Barry K.W."/>
            <person name="Cichocki N."/>
            <person name="Veneault-Fourrey C."/>
            <person name="LaButti K."/>
            <person name="Lindquist E.A."/>
            <person name="Lipzen A."/>
            <person name="Lundell T."/>
            <person name="Morin E."/>
            <person name="Murat C."/>
            <person name="Riley R."/>
            <person name="Ohm R."/>
            <person name="Sun H."/>
            <person name="Tunlid A."/>
            <person name="Henrissat B."/>
            <person name="Grigoriev I.V."/>
            <person name="Hibbett D.S."/>
            <person name="Martin F."/>
        </authorList>
    </citation>
    <scope>NUCLEOTIDE SEQUENCE [LARGE SCALE GENOMIC DNA]</scope>
    <source>
        <strain evidence="2 3">Koide BX008</strain>
    </source>
</reference>
<feature type="non-terminal residue" evidence="2">
    <location>
        <position position="283"/>
    </location>
</feature>
<keyword evidence="1" id="KW-0472">Membrane</keyword>
<accession>A0A0C2X6A0</accession>
<feature type="transmembrane region" description="Helical" evidence="1">
    <location>
        <begin position="44"/>
        <end position="70"/>
    </location>
</feature>
<proteinExistence type="predicted"/>
<feature type="transmembrane region" description="Helical" evidence="1">
    <location>
        <begin position="6"/>
        <end position="24"/>
    </location>
</feature>
<dbReference type="STRING" id="946122.A0A0C2X6A0"/>
<gene>
    <name evidence="2" type="ORF">M378DRAFT_41761</name>
</gene>
<dbReference type="HOGENOM" id="CLU_085921_0_0_1"/>
<keyword evidence="1" id="KW-1133">Transmembrane helix</keyword>
<dbReference type="Proteomes" id="UP000054549">
    <property type="component" value="Unassembled WGS sequence"/>
</dbReference>
<evidence type="ECO:0008006" key="4">
    <source>
        <dbReference type="Google" id="ProtNLM"/>
    </source>
</evidence>
<feature type="transmembrane region" description="Helical" evidence="1">
    <location>
        <begin position="160"/>
        <end position="185"/>
    </location>
</feature>
<feature type="transmembrane region" description="Helical" evidence="1">
    <location>
        <begin position="227"/>
        <end position="248"/>
    </location>
</feature>
<sequence length="283" mass="31069">VFAGLSAFALVTIMLRMVALSLSYRLSRGRAAIPTEYAFFSTNFGCYGACLLLATMLTAGAGLISVKWTVMQAISDGKCYPVVITQLGNWSTAYFTVAIAVHTFNSLVLRVRQSGIICNVTMVVGWVIAFVAGMILFNSKLYGPSLVTCDFLPAFGRTKFLLHVLPILISSILSTGMYSVTFLVLRGTLSLKGGIRFTVNPSERRSTIQTDPSYHHIFERVAGAMIWYAYTTLLVPYSILQLLVISGFNVSFGALVFSSVLWFDLGVVNVLLMYNVFRVLEPV</sequence>
<dbReference type="AlphaFoldDB" id="A0A0C2X6A0"/>
<evidence type="ECO:0000313" key="2">
    <source>
        <dbReference type="EMBL" id="KIL64263.1"/>
    </source>
</evidence>
<evidence type="ECO:0000313" key="3">
    <source>
        <dbReference type="Proteomes" id="UP000054549"/>
    </source>
</evidence>
<feature type="transmembrane region" description="Helical" evidence="1">
    <location>
        <begin position="90"/>
        <end position="109"/>
    </location>
</feature>
<feature type="non-terminal residue" evidence="2">
    <location>
        <position position="1"/>
    </location>
</feature>
<evidence type="ECO:0000256" key="1">
    <source>
        <dbReference type="SAM" id="Phobius"/>
    </source>
</evidence>
<feature type="transmembrane region" description="Helical" evidence="1">
    <location>
        <begin position="254"/>
        <end position="277"/>
    </location>
</feature>
<keyword evidence="1" id="KW-0812">Transmembrane</keyword>
<dbReference type="InParanoid" id="A0A0C2X6A0"/>
<feature type="transmembrane region" description="Helical" evidence="1">
    <location>
        <begin position="116"/>
        <end position="137"/>
    </location>
</feature>
<dbReference type="OrthoDB" id="100006at2759"/>
<name>A0A0C2X6A0_AMAMK</name>
<dbReference type="EMBL" id="KN818251">
    <property type="protein sequence ID" value="KIL64263.1"/>
    <property type="molecule type" value="Genomic_DNA"/>
</dbReference>
<protein>
    <recommendedName>
        <fullName evidence="4">G-protein coupled receptors family 1 profile domain-containing protein</fullName>
    </recommendedName>
</protein>
<keyword evidence="3" id="KW-1185">Reference proteome</keyword>
<organism evidence="2 3">
    <name type="scientific">Amanita muscaria (strain Koide BX008)</name>
    <dbReference type="NCBI Taxonomy" id="946122"/>
    <lineage>
        <taxon>Eukaryota</taxon>
        <taxon>Fungi</taxon>
        <taxon>Dikarya</taxon>
        <taxon>Basidiomycota</taxon>
        <taxon>Agaricomycotina</taxon>
        <taxon>Agaricomycetes</taxon>
        <taxon>Agaricomycetidae</taxon>
        <taxon>Agaricales</taxon>
        <taxon>Pluteineae</taxon>
        <taxon>Amanitaceae</taxon>
        <taxon>Amanita</taxon>
    </lineage>
</organism>